<protein>
    <recommendedName>
        <fullName evidence="2">DUF6533 domain-containing protein</fullName>
    </recommendedName>
</protein>
<evidence type="ECO:0000313" key="3">
    <source>
        <dbReference type="EMBL" id="KZP23854.1"/>
    </source>
</evidence>
<proteinExistence type="predicted"/>
<feature type="transmembrane region" description="Helical" evidence="1">
    <location>
        <begin position="23"/>
        <end position="41"/>
    </location>
</feature>
<accession>A0A166MCE0</accession>
<sequence>MTYASLPPAEVEAIVGDLTRLRVLHYVFIACLTVCVWDWILAISDEVRMIRIGSGRPWMSHFCTGVYMVLRVSALGWLITNFLNAVAPPVPTNAALASMVFDCLALPSASWLFYIRLSAVYLHDKKATTLFGLLWAGVLAYFVYDTISLHTRFTYTHAINPGKTDAFLYIINAIYDTLAYLAVSWQLSSFSINGDSCKHRVMSFAKGDGLLDLSRALLRSGQIYYFTTVAFGVASVACMYSERIPIEFRGMVVPMHVSIASILGCRIFRELKLGIIPHNSMFTNLDLGALVFAEPPELAEPPGLEET</sequence>
<feature type="transmembrane region" description="Helical" evidence="1">
    <location>
        <begin position="127"/>
        <end position="144"/>
    </location>
</feature>
<feature type="transmembrane region" description="Helical" evidence="1">
    <location>
        <begin position="223"/>
        <end position="241"/>
    </location>
</feature>
<dbReference type="Pfam" id="PF20151">
    <property type="entry name" value="DUF6533"/>
    <property type="match status" value="1"/>
</dbReference>
<dbReference type="AlphaFoldDB" id="A0A166MCE0"/>
<keyword evidence="1" id="KW-1133">Transmembrane helix</keyword>
<evidence type="ECO:0000313" key="4">
    <source>
        <dbReference type="Proteomes" id="UP000076532"/>
    </source>
</evidence>
<name>A0A166MCE0_9AGAM</name>
<feature type="transmembrane region" description="Helical" evidence="1">
    <location>
        <begin position="95"/>
        <end position="115"/>
    </location>
</feature>
<dbReference type="Proteomes" id="UP000076532">
    <property type="component" value="Unassembled WGS sequence"/>
</dbReference>
<gene>
    <name evidence="3" type="ORF">FIBSPDRAFT_951745</name>
</gene>
<dbReference type="InterPro" id="IPR045340">
    <property type="entry name" value="DUF6533"/>
</dbReference>
<evidence type="ECO:0000256" key="1">
    <source>
        <dbReference type="SAM" id="Phobius"/>
    </source>
</evidence>
<keyword evidence="4" id="KW-1185">Reference proteome</keyword>
<keyword evidence="1" id="KW-0812">Transmembrane</keyword>
<feature type="transmembrane region" description="Helical" evidence="1">
    <location>
        <begin position="62"/>
        <end position="83"/>
    </location>
</feature>
<feature type="domain" description="DUF6533" evidence="2">
    <location>
        <begin position="26"/>
        <end position="74"/>
    </location>
</feature>
<organism evidence="3 4">
    <name type="scientific">Athelia psychrophila</name>
    <dbReference type="NCBI Taxonomy" id="1759441"/>
    <lineage>
        <taxon>Eukaryota</taxon>
        <taxon>Fungi</taxon>
        <taxon>Dikarya</taxon>
        <taxon>Basidiomycota</taxon>
        <taxon>Agaricomycotina</taxon>
        <taxon>Agaricomycetes</taxon>
        <taxon>Agaricomycetidae</taxon>
        <taxon>Atheliales</taxon>
        <taxon>Atheliaceae</taxon>
        <taxon>Athelia</taxon>
    </lineage>
</organism>
<reference evidence="3 4" key="1">
    <citation type="journal article" date="2016" name="Mol. Biol. Evol.">
        <title>Comparative Genomics of Early-Diverging Mushroom-Forming Fungi Provides Insights into the Origins of Lignocellulose Decay Capabilities.</title>
        <authorList>
            <person name="Nagy L.G."/>
            <person name="Riley R."/>
            <person name="Tritt A."/>
            <person name="Adam C."/>
            <person name="Daum C."/>
            <person name="Floudas D."/>
            <person name="Sun H."/>
            <person name="Yadav J.S."/>
            <person name="Pangilinan J."/>
            <person name="Larsson K.H."/>
            <person name="Matsuura K."/>
            <person name="Barry K."/>
            <person name="Labutti K."/>
            <person name="Kuo R."/>
            <person name="Ohm R.A."/>
            <person name="Bhattacharya S.S."/>
            <person name="Shirouzu T."/>
            <person name="Yoshinaga Y."/>
            <person name="Martin F.M."/>
            <person name="Grigoriev I.V."/>
            <person name="Hibbett D.S."/>
        </authorList>
    </citation>
    <scope>NUCLEOTIDE SEQUENCE [LARGE SCALE GENOMIC DNA]</scope>
    <source>
        <strain evidence="3 4">CBS 109695</strain>
    </source>
</reference>
<dbReference type="EMBL" id="KV417530">
    <property type="protein sequence ID" value="KZP23854.1"/>
    <property type="molecule type" value="Genomic_DNA"/>
</dbReference>
<evidence type="ECO:0000259" key="2">
    <source>
        <dbReference type="Pfam" id="PF20151"/>
    </source>
</evidence>
<keyword evidence="1" id="KW-0472">Membrane</keyword>
<dbReference type="OrthoDB" id="3038990at2759"/>